<accession>A0AAD4XXL0</accession>
<reference evidence="1" key="1">
    <citation type="submission" date="2022-04" db="EMBL/GenBank/DDBJ databases">
        <title>A functionally conserved STORR gene fusion in Papaver species that diverged 16.8 million years ago.</title>
        <authorList>
            <person name="Catania T."/>
        </authorList>
    </citation>
    <scope>NUCLEOTIDE SEQUENCE</scope>
    <source>
        <strain evidence="1">S-188037</strain>
    </source>
</reference>
<protein>
    <submittedName>
        <fullName evidence="1">Uncharacterized protein</fullName>
    </submittedName>
</protein>
<evidence type="ECO:0000313" key="2">
    <source>
        <dbReference type="Proteomes" id="UP001202328"/>
    </source>
</evidence>
<dbReference type="EMBL" id="JAJJMB010000948">
    <property type="protein sequence ID" value="KAI3960020.1"/>
    <property type="molecule type" value="Genomic_DNA"/>
</dbReference>
<comment type="caution">
    <text evidence="1">The sequence shown here is derived from an EMBL/GenBank/DDBJ whole genome shotgun (WGS) entry which is preliminary data.</text>
</comment>
<dbReference type="Proteomes" id="UP001202328">
    <property type="component" value="Unassembled WGS sequence"/>
</dbReference>
<sequence length="63" mass="7474">LYKVTNLILVIQRWHPNYDVSLTRKTKLPLIRLSTGCLKLAKGNHARRKHLLGMKLNILRYHR</sequence>
<evidence type="ECO:0000313" key="1">
    <source>
        <dbReference type="EMBL" id="KAI3960020.1"/>
    </source>
</evidence>
<organism evidence="1 2">
    <name type="scientific">Papaver atlanticum</name>
    <dbReference type="NCBI Taxonomy" id="357466"/>
    <lineage>
        <taxon>Eukaryota</taxon>
        <taxon>Viridiplantae</taxon>
        <taxon>Streptophyta</taxon>
        <taxon>Embryophyta</taxon>
        <taxon>Tracheophyta</taxon>
        <taxon>Spermatophyta</taxon>
        <taxon>Magnoliopsida</taxon>
        <taxon>Ranunculales</taxon>
        <taxon>Papaveraceae</taxon>
        <taxon>Papaveroideae</taxon>
        <taxon>Papaver</taxon>
    </lineage>
</organism>
<keyword evidence="2" id="KW-1185">Reference proteome</keyword>
<gene>
    <name evidence="1" type="ORF">MKW98_016744</name>
</gene>
<feature type="non-terminal residue" evidence="1">
    <location>
        <position position="1"/>
    </location>
</feature>
<name>A0AAD4XXL0_9MAGN</name>
<proteinExistence type="predicted"/>
<dbReference type="AlphaFoldDB" id="A0AAD4XXL0"/>